<dbReference type="eggNOG" id="ENOG502S9C2">
    <property type="taxonomic scope" value="Eukaryota"/>
</dbReference>
<keyword evidence="2" id="KW-0802">TPR repeat</keyword>
<evidence type="ECO:0000313" key="5">
    <source>
        <dbReference type="Proteomes" id="UP000008983"/>
    </source>
</evidence>
<name>G0R244_ICHMU</name>
<dbReference type="GO" id="GO:0042393">
    <property type="term" value="F:histone binding"/>
    <property type="evidence" value="ECO:0007669"/>
    <property type="project" value="TreeGrafter"/>
</dbReference>
<dbReference type="InterPro" id="IPR051730">
    <property type="entry name" value="NASP-like"/>
</dbReference>
<dbReference type="GO" id="GO:0034080">
    <property type="term" value="P:CENP-A containing chromatin assembly"/>
    <property type="evidence" value="ECO:0007669"/>
    <property type="project" value="TreeGrafter"/>
</dbReference>
<dbReference type="SUPFAM" id="SSF48452">
    <property type="entry name" value="TPR-like"/>
    <property type="match status" value="1"/>
</dbReference>
<proteinExistence type="predicted"/>
<gene>
    <name evidence="4" type="ORF">IMG5_174900</name>
</gene>
<dbReference type="RefSeq" id="XP_004029687.1">
    <property type="nucleotide sequence ID" value="XM_004029639.1"/>
</dbReference>
<sequence>MNQKSIITEVYLEQKLLECINLSIQQKFDESLNQLAEILESACLYFQDEKHPKLGKFYFIYGNTLLQRLEHNTEILNNPKEKSKSKSDQKFKINENSIIKETSEVEEENNDNDDQNSKEEESNNNEEIANKIECLNIKENQNQEQVDDIQLVWENLELSKYIYMNQEQSNDVQSKLVEIHIRLAEFEAWRDQYENSVQEYRKALYLAKEIEEENFSRRISCIYFQLGNALLYENKNLCEEQALQYYLKSVEILNNILTFKKEQENVQNIVVESAKYKIGNKYIYLIDQKEADLFKDRNTYYYNKKRENKEQKKNHTHCHNNINTENQPKNGQCCTTFFAKIYIPKSEQTHIEKSAIEALDKHKLPYLLPELLDYISKKFFKLKNDGIKDNLKWDKQTQGYLTAECLKGGCQQFFIQKIKEFSIRDQSIETCNSFDLEKNHPKTQLNFLQSQNISQLINQGYTYIKNFINNTDFNINLYKEFNFLEIDGRFEEQVNEKSGRSDRVLWVSLSEISDKDFKNFKEICVRLTSIPYELNEKTQFLAQISELFQVSYFKNNGSYQEKHFDSSFEGNQDNGRKLTVLYFSNLDNDINCKDQGKIRIYPDFLKDDQNKYVEFETEVDSLLILKSRVIPYEILPNNNQKRYIIRFWVTGPADKNKKQF</sequence>
<evidence type="ECO:0000313" key="4">
    <source>
        <dbReference type="EMBL" id="EGR28451.1"/>
    </source>
</evidence>
<dbReference type="PANTHER" id="PTHR15081:SF1">
    <property type="entry name" value="NUCLEAR AUTOANTIGENIC SPERM PROTEIN"/>
    <property type="match status" value="1"/>
</dbReference>
<dbReference type="Proteomes" id="UP000008983">
    <property type="component" value="Unassembled WGS sequence"/>
</dbReference>
<dbReference type="AlphaFoldDB" id="G0R244"/>
<accession>G0R244</accession>
<dbReference type="InterPro" id="IPR011990">
    <property type="entry name" value="TPR-like_helical_dom_sf"/>
</dbReference>
<dbReference type="OrthoDB" id="76265at2759"/>
<dbReference type="PANTHER" id="PTHR15081">
    <property type="entry name" value="NUCLEAR AUTOANTIGENIC SPERM PROTEIN NASP -RELATED"/>
    <property type="match status" value="1"/>
</dbReference>
<organism evidence="4 5">
    <name type="scientific">Ichthyophthirius multifiliis</name>
    <name type="common">White spot disease agent</name>
    <name type="synonym">Ich</name>
    <dbReference type="NCBI Taxonomy" id="5932"/>
    <lineage>
        <taxon>Eukaryota</taxon>
        <taxon>Sar</taxon>
        <taxon>Alveolata</taxon>
        <taxon>Ciliophora</taxon>
        <taxon>Intramacronucleata</taxon>
        <taxon>Oligohymenophorea</taxon>
        <taxon>Hymenostomatida</taxon>
        <taxon>Ophryoglenina</taxon>
        <taxon>Ichthyophthirius</taxon>
    </lineage>
</organism>
<evidence type="ECO:0000256" key="3">
    <source>
        <dbReference type="SAM" id="MobiDB-lite"/>
    </source>
</evidence>
<evidence type="ECO:0000256" key="1">
    <source>
        <dbReference type="ARBA" id="ARBA00022737"/>
    </source>
</evidence>
<keyword evidence="1" id="KW-0677">Repeat</keyword>
<dbReference type="GeneID" id="14904532"/>
<feature type="region of interest" description="Disordered" evidence="3">
    <location>
        <begin position="98"/>
        <end position="125"/>
    </location>
</feature>
<dbReference type="STRING" id="857967.G0R244"/>
<dbReference type="GO" id="GO:0005654">
    <property type="term" value="C:nucleoplasm"/>
    <property type="evidence" value="ECO:0007669"/>
    <property type="project" value="TreeGrafter"/>
</dbReference>
<keyword evidence="5" id="KW-1185">Reference proteome</keyword>
<protein>
    <submittedName>
        <fullName evidence="4">Uncharacterized protein</fullName>
    </submittedName>
</protein>
<feature type="compositionally biased region" description="Acidic residues" evidence="3">
    <location>
        <begin position="104"/>
        <end position="114"/>
    </location>
</feature>
<dbReference type="InParanoid" id="G0R244"/>
<evidence type="ECO:0000256" key="2">
    <source>
        <dbReference type="ARBA" id="ARBA00022803"/>
    </source>
</evidence>
<dbReference type="GO" id="GO:0006335">
    <property type="term" value="P:DNA replication-dependent chromatin assembly"/>
    <property type="evidence" value="ECO:0007669"/>
    <property type="project" value="TreeGrafter"/>
</dbReference>
<dbReference type="EMBL" id="GL984241">
    <property type="protein sequence ID" value="EGR28451.1"/>
    <property type="molecule type" value="Genomic_DNA"/>
</dbReference>
<reference evidence="4 5" key="1">
    <citation type="submission" date="2011-07" db="EMBL/GenBank/DDBJ databases">
        <authorList>
            <person name="Coyne R."/>
            <person name="Brami D."/>
            <person name="Johnson J."/>
            <person name="Hostetler J."/>
            <person name="Hannick L."/>
            <person name="Clark T."/>
            <person name="Cassidy-Hanley D."/>
            <person name="Inman J."/>
        </authorList>
    </citation>
    <scope>NUCLEOTIDE SEQUENCE [LARGE SCALE GENOMIC DNA]</scope>
    <source>
        <strain evidence="4 5">G5</strain>
    </source>
</reference>
<dbReference type="Gene3D" id="2.60.120.620">
    <property type="entry name" value="q2cbj1_9rhob like domain"/>
    <property type="match status" value="1"/>
</dbReference>